<keyword evidence="3" id="KW-0963">Cytoplasm</keyword>
<dbReference type="EMBL" id="GBEZ01005675">
    <property type="protein sequence ID" value="JAC79661.1"/>
    <property type="molecule type" value="Transcribed_RNA"/>
</dbReference>
<evidence type="ECO:0000313" key="7">
    <source>
        <dbReference type="EMBL" id="JAC79661.1"/>
    </source>
</evidence>
<name>A0A061RSC3_9CHLO</name>
<comment type="subcellular location">
    <subcellularLocation>
        <location evidence="2">Cytoplasm</location>
    </subcellularLocation>
    <subcellularLocation>
        <location evidence="1">Nucleus</location>
    </subcellularLocation>
</comment>
<gene>
    <name evidence="7" type="ORF">TSPGSL018_12158</name>
    <name evidence="6" type="ORF">TSPGSL018_28836</name>
</gene>
<evidence type="ECO:0000256" key="5">
    <source>
        <dbReference type="ARBA" id="ARBA00023480"/>
    </source>
</evidence>
<organism evidence="6">
    <name type="scientific">Tetraselmis sp. GSL018</name>
    <dbReference type="NCBI Taxonomy" id="582737"/>
    <lineage>
        <taxon>Eukaryota</taxon>
        <taxon>Viridiplantae</taxon>
        <taxon>Chlorophyta</taxon>
        <taxon>core chlorophytes</taxon>
        <taxon>Chlorodendrophyceae</taxon>
        <taxon>Chlorodendrales</taxon>
        <taxon>Chlorodendraceae</taxon>
        <taxon>Tetraselmis</taxon>
    </lineage>
</organism>
<dbReference type="Pfam" id="PF14811">
    <property type="entry name" value="TPD"/>
    <property type="match status" value="1"/>
</dbReference>
<dbReference type="PANTHER" id="PTHR31661">
    <property type="entry name" value="SIMILAR TO CDNA SEQUENCE BC052040"/>
    <property type="match status" value="1"/>
</dbReference>
<accession>A0A061RSC3</accession>
<evidence type="ECO:0000256" key="3">
    <source>
        <dbReference type="ARBA" id="ARBA00022490"/>
    </source>
</evidence>
<protein>
    <recommendedName>
        <fullName evidence="5">CDAN1-interacting nuclease 1</fullName>
    </recommendedName>
</protein>
<evidence type="ECO:0000256" key="4">
    <source>
        <dbReference type="ARBA" id="ARBA00023242"/>
    </source>
</evidence>
<reference evidence="6" key="1">
    <citation type="submission" date="2014-05" db="EMBL/GenBank/DDBJ databases">
        <title>The transcriptome of the halophilic microalga Tetraselmis sp. GSL018 isolated from the Great Salt Lake, Utah.</title>
        <authorList>
            <person name="Jinkerson R.E."/>
            <person name="D'Adamo S."/>
            <person name="Posewitz M.C."/>
        </authorList>
    </citation>
    <scope>NUCLEOTIDE SEQUENCE</scope>
    <source>
        <strain evidence="6">GSL018</strain>
    </source>
</reference>
<dbReference type="PANTHER" id="PTHR31661:SF1">
    <property type="entry name" value="CDAN1-INTERACTING NUCLEASE 1"/>
    <property type="match status" value="1"/>
</dbReference>
<evidence type="ECO:0000256" key="2">
    <source>
        <dbReference type="ARBA" id="ARBA00004496"/>
    </source>
</evidence>
<dbReference type="EMBL" id="GBEZ01012429">
    <property type="protein sequence ID" value="JAC73456.1"/>
    <property type="molecule type" value="Transcribed_RNA"/>
</dbReference>
<dbReference type="AlphaFoldDB" id="A0A061RSC3"/>
<dbReference type="GO" id="GO:0005634">
    <property type="term" value="C:nucleus"/>
    <property type="evidence" value="ECO:0007669"/>
    <property type="project" value="UniProtKB-SubCell"/>
</dbReference>
<dbReference type="GO" id="GO:0005737">
    <property type="term" value="C:cytoplasm"/>
    <property type="evidence" value="ECO:0007669"/>
    <property type="project" value="UniProtKB-SubCell"/>
</dbReference>
<dbReference type="InterPro" id="IPR029404">
    <property type="entry name" value="CDIN1"/>
</dbReference>
<evidence type="ECO:0000313" key="6">
    <source>
        <dbReference type="EMBL" id="JAC73456.1"/>
    </source>
</evidence>
<evidence type="ECO:0000256" key="1">
    <source>
        <dbReference type="ARBA" id="ARBA00004123"/>
    </source>
</evidence>
<sequence>MEQYQQYVNRYGPGLVIYWFGFVRELQDNPDVLLVDDFPGNIKQLPRLPLPGHDPDVERKILILKRSATPC</sequence>
<keyword evidence="4" id="KW-0539">Nucleus</keyword>
<proteinExistence type="predicted"/>